<evidence type="ECO:0000313" key="2">
    <source>
        <dbReference type="Proteomes" id="UP000748752"/>
    </source>
</evidence>
<reference evidence="1 2" key="1">
    <citation type="journal article" date="2020" name="Microorganisms">
        <title>Osmotic Adaptation and Compatible Solute Biosynthesis of Phototrophic Bacteria as Revealed from Genome Analyses.</title>
        <authorList>
            <person name="Imhoff J.F."/>
            <person name="Rahn T."/>
            <person name="Kunzel S."/>
            <person name="Keller A."/>
            <person name="Neulinger S.C."/>
        </authorList>
    </citation>
    <scope>NUCLEOTIDE SEQUENCE [LARGE SCALE GENOMIC DNA]</scope>
    <source>
        <strain evidence="1 2">DSM 6210</strain>
    </source>
</reference>
<dbReference type="Gene3D" id="3.30.530.20">
    <property type="match status" value="1"/>
</dbReference>
<gene>
    <name evidence="1" type="ORF">CKO31_06225</name>
</gene>
<proteinExistence type="predicted"/>
<name>A0ABS1CEN7_9GAMM</name>
<dbReference type="InterPro" id="IPR023393">
    <property type="entry name" value="START-like_dom_sf"/>
</dbReference>
<sequence length="124" mass="13996">MTPVSLDIDTSAETAWRILIDTEEWPHWGPSVRAVRAPARHIGPGMSGRIQTSPGLWLPFRITDWQDGRYWAWRVAGMGATGHRVTPLDPARCRVSFLIPRWAPVYRPVCETALRRIAERAAAP</sequence>
<keyword evidence="2" id="KW-1185">Reference proteome</keyword>
<protein>
    <recommendedName>
        <fullName evidence="3">SRPBCC family protein</fullName>
    </recommendedName>
</protein>
<evidence type="ECO:0008006" key="3">
    <source>
        <dbReference type="Google" id="ProtNLM"/>
    </source>
</evidence>
<dbReference type="InterPro" id="IPR019587">
    <property type="entry name" value="Polyketide_cyclase/dehydratase"/>
</dbReference>
<evidence type="ECO:0000313" key="1">
    <source>
        <dbReference type="EMBL" id="MBK1630349.1"/>
    </source>
</evidence>
<organism evidence="1 2">
    <name type="scientific">Thiohalocapsa halophila</name>
    <dbReference type="NCBI Taxonomy" id="69359"/>
    <lineage>
        <taxon>Bacteria</taxon>
        <taxon>Pseudomonadati</taxon>
        <taxon>Pseudomonadota</taxon>
        <taxon>Gammaproteobacteria</taxon>
        <taxon>Chromatiales</taxon>
        <taxon>Chromatiaceae</taxon>
        <taxon>Thiohalocapsa</taxon>
    </lineage>
</organism>
<comment type="caution">
    <text evidence="1">The sequence shown here is derived from an EMBL/GenBank/DDBJ whole genome shotgun (WGS) entry which is preliminary data.</text>
</comment>
<accession>A0ABS1CEN7</accession>
<dbReference type="SUPFAM" id="SSF55961">
    <property type="entry name" value="Bet v1-like"/>
    <property type="match status" value="1"/>
</dbReference>
<dbReference type="EMBL" id="NRRV01000011">
    <property type="protein sequence ID" value="MBK1630349.1"/>
    <property type="molecule type" value="Genomic_DNA"/>
</dbReference>
<dbReference type="Pfam" id="PF10604">
    <property type="entry name" value="Polyketide_cyc2"/>
    <property type="match status" value="1"/>
</dbReference>
<dbReference type="Proteomes" id="UP000748752">
    <property type="component" value="Unassembled WGS sequence"/>
</dbReference>